<reference evidence="2" key="1">
    <citation type="submission" date="2013-05" db="EMBL/GenBank/DDBJ databases">
        <title>Genome assembly of Cystobacter fuscus DSM 2262.</title>
        <authorList>
            <person name="Sharma G."/>
            <person name="Khatri I."/>
            <person name="Kaur C."/>
            <person name="Mayilraj S."/>
            <person name="Subramanian S."/>
        </authorList>
    </citation>
    <scope>NUCLEOTIDE SEQUENCE [LARGE SCALE GENOMIC DNA]</scope>
    <source>
        <strain evidence="2">DSM 2262</strain>
    </source>
</reference>
<keyword evidence="3" id="KW-1185">Reference proteome</keyword>
<dbReference type="Proteomes" id="UP000011682">
    <property type="component" value="Unassembled WGS sequence"/>
</dbReference>
<evidence type="ECO:0000313" key="2">
    <source>
        <dbReference type="EMBL" id="EPX60721.1"/>
    </source>
</evidence>
<organism evidence="2 3">
    <name type="scientific">Cystobacter fuscus (strain ATCC 25194 / DSM 2262 / NBRC 100088 / M29)</name>
    <dbReference type="NCBI Taxonomy" id="1242864"/>
    <lineage>
        <taxon>Bacteria</taxon>
        <taxon>Pseudomonadati</taxon>
        <taxon>Myxococcota</taxon>
        <taxon>Myxococcia</taxon>
        <taxon>Myxococcales</taxon>
        <taxon>Cystobacterineae</taxon>
        <taxon>Archangiaceae</taxon>
        <taxon>Cystobacter</taxon>
    </lineage>
</organism>
<protein>
    <submittedName>
        <fullName evidence="2">Uncharacterized protein</fullName>
    </submittedName>
</protein>
<comment type="caution">
    <text evidence="2">The sequence shown here is derived from an EMBL/GenBank/DDBJ whole genome shotgun (WGS) entry which is preliminary data.</text>
</comment>
<evidence type="ECO:0000313" key="3">
    <source>
        <dbReference type="Proteomes" id="UP000011682"/>
    </source>
</evidence>
<dbReference type="AlphaFoldDB" id="S9PCB3"/>
<evidence type="ECO:0000256" key="1">
    <source>
        <dbReference type="SAM" id="MobiDB-lite"/>
    </source>
</evidence>
<feature type="region of interest" description="Disordered" evidence="1">
    <location>
        <begin position="1"/>
        <end position="53"/>
    </location>
</feature>
<proteinExistence type="predicted"/>
<gene>
    <name evidence="2" type="ORF">D187_001370</name>
</gene>
<sequence length="53" mass="5892">MLCQTSFTTHRRPRPRPSGGSRGTEALQPPCTPCRGWKRTRQVPEAGEIADGR</sequence>
<accession>S9PCB3</accession>
<name>S9PCB3_CYSF2</name>
<dbReference type="EMBL" id="ANAH02000011">
    <property type="protein sequence ID" value="EPX60721.1"/>
    <property type="molecule type" value="Genomic_DNA"/>
</dbReference>